<dbReference type="InterPro" id="IPR029787">
    <property type="entry name" value="Nucleotide_cyclase"/>
</dbReference>
<feature type="compositionally biased region" description="Low complexity" evidence="1">
    <location>
        <begin position="1395"/>
        <end position="1404"/>
    </location>
</feature>
<comment type="caution">
    <text evidence="4">The sequence shown here is derived from an EMBL/GenBank/DDBJ whole genome shotgun (WGS) entry which is preliminary data.</text>
</comment>
<proteinExistence type="predicted"/>
<evidence type="ECO:0000256" key="2">
    <source>
        <dbReference type="SAM" id="Phobius"/>
    </source>
</evidence>
<dbReference type="PANTHER" id="PTHR43081">
    <property type="entry name" value="ADENYLATE CYCLASE, TERMINAL-DIFFERENTIATION SPECIFIC-RELATED"/>
    <property type="match status" value="1"/>
</dbReference>
<evidence type="ECO:0000256" key="1">
    <source>
        <dbReference type="SAM" id="MobiDB-lite"/>
    </source>
</evidence>
<dbReference type="SUPFAM" id="SSF55073">
    <property type="entry name" value="Nucleotide cyclase"/>
    <property type="match status" value="2"/>
</dbReference>
<feature type="compositionally biased region" description="Basic and acidic residues" evidence="1">
    <location>
        <begin position="1156"/>
        <end position="1167"/>
    </location>
</feature>
<feature type="region of interest" description="Disordered" evidence="1">
    <location>
        <begin position="9"/>
        <end position="63"/>
    </location>
</feature>
<feature type="compositionally biased region" description="Gly residues" evidence="1">
    <location>
        <begin position="19"/>
        <end position="39"/>
    </location>
</feature>
<dbReference type="EMBL" id="JAEHOE010000031">
    <property type="protein sequence ID" value="KAG2494440.1"/>
    <property type="molecule type" value="Genomic_DNA"/>
</dbReference>
<feature type="region of interest" description="Disordered" evidence="1">
    <location>
        <begin position="405"/>
        <end position="457"/>
    </location>
</feature>
<keyword evidence="2" id="KW-0812">Transmembrane</keyword>
<evidence type="ECO:0000259" key="3">
    <source>
        <dbReference type="PROSITE" id="PS50125"/>
    </source>
</evidence>
<feature type="compositionally biased region" description="Basic and acidic residues" evidence="1">
    <location>
        <begin position="1369"/>
        <end position="1391"/>
    </location>
</feature>
<evidence type="ECO:0000313" key="4">
    <source>
        <dbReference type="EMBL" id="KAG2494440.1"/>
    </source>
</evidence>
<dbReference type="Pfam" id="PF00211">
    <property type="entry name" value="Guanylate_cyc"/>
    <property type="match status" value="1"/>
</dbReference>
<keyword evidence="2" id="KW-0472">Membrane</keyword>
<dbReference type="GO" id="GO:0035556">
    <property type="term" value="P:intracellular signal transduction"/>
    <property type="evidence" value="ECO:0007669"/>
    <property type="project" value="InterPro"/>
</dbReference>
<feature type="compositionally biased region" description="Gly residues" evidence="1">
    <location>
        <begin position="414"/>
        <end position="428"/>
    </location>
</feature>
<keyword evidence="5" id="KW-1185">Reference proteome</keyword>
<evidence type="ECO:0000313" key="5">
    <source>
        <dbReference type="Proteomes" id="UP000612055"/>
    </source>
</evidence>
<name>A0A836BZ93_9CHLO</name>
<feature type="region of interest" description="Disordered" evidence="1">
    <location>
        <begin position="1228"/>
        <end position="1310"/>
    </location>
</feature>
<feature type="region of interest" description="Disordered" evidence="1">
    <location>
        <begin position="621"/>
        <end position="653"/>
    </location>
</feature>
<feature type="region of interest" description="Disordered" evidence="1">
    <location>
        <begin position="1362"/>
        <end position="1409"/>
    </location>
</feature>
<feature type="compositionally biased region" description="Polar residues" evidence="1">
    <location>
        <begin position="1285"/>
        <end position="1294"/>
    </location>
</feature>
<dbReference type="Gene3D" id="3.30.70.1230">
    <property type="entry name" value="Nucleotide cyclase"/>
    <property type="match status" value="3"/>
</dbReference>
<dbReference type="PANTHER" id="PTHR43081:SF1">
    <property type="entry name" value="ADENYLATE CYCLASE, TERMINAL-DIFFERENTIATION SPECIFIC"/>
    <property type="match status" value="1"/>
</dbReference>
<sequence>MCGVLLTLPGISAQPRNGTRGGPSGGPSGGPGGSPGGGRSNLTDGLALDGRDSGPGVSPASGNRSVSIQVVSGLRVISPIGQRLAREISKLAAQQEGSDGRLPELHWSVSSSPQDLARGEVLVMGQVESAAWPMVRAHDAGNTSWLRALDAAIAAGGSVPAELKSPPPDQPGGTTITGLLLLYRRDWWRKLPASGPSGTAPPPPTWPQFVSLLASLLNEDLDGNGDTADHVLCIDIMPSCKGWAVLSAIFSSIMQTQGLRAGQWFDKSTMIPNIGNPALSEAMRLFAQLAASNAAPFTPHGLSRSTVPVSTTDLRAAKGELDPVTQTPLCSSVNPLFAAGRCLFTIDWATSALALTQADAPRISGSIAAELLPGSTTFLDPEDNVLKPCTREDCPLAELLPAALSASPSAPQQEGGGNSTGGLEGSAGVGSPPPAVPSPADGTVAAPPQKPNRTAAVPSGVPMMFVNRAPFVGEASSVWIPRADPPPDNITRTQVNNMIKQVGFEVSLKYGLLLNLPYLKEGPPVANADGSSTCLFAPSGLSYLSQVMGSTATALAAEAVLGMSSEDLQVLVQAVSRSYTHPNAALDMNLPRSALYRQVMDDLASAAMALLAGSENAMALAQGQGQGQGRGSPRGRPPKPDLRRRRAQAQSQEAELDAQLQALAAVANDRFTNITNEFPYPSILRAIYRLPATPKKNTTEAPAATSHSNRSLSLGLPIGVGVGCGLLVVCVAAAVGVLLLRKKKRRQAAKPPGPGPATTLALTDVQNSTLLWETLPPGLMDVCLGIHHRTLRQAIADNRGFECFTEGDAFAVAFHGPDDALGFAMDLQVALLAADWPQALLLQPDGCELWAQSVVAEPATDNLTQRPSHDLAQRLSLTEGADGAGPGSEAASSPRQGGSRRLDGPRSHMGNSASGLLGAIFMRAPSSPPTTARNSSMSSSAARIQPSPSMPLPLPPAAAAACLESLATPFTTTSTSVGATPRKAAAAAPGAVCVLVAAEPPAAAPVVSPGAASANRRPAILEARETVLEHGSESAPTAEPGEPDTPLEELLAGDWRSVVTWDVTDAGPVANPALNGPAKAKHKMLQTSKSLGRQAHSGHGTCGDDDHSPLTRVVTGHRKRAAVTCHAEERPVGRLDSLRAAVARATHSFHGVQARAPRDAALRENPHRPSTQQLKTAGGPGPAGCETPEASADVHSPHVRWATNWLWSKGALGGSKRLEAASLGLAGTATLPDSTRDGSTLDPSSPEAIASGPNGKPGPQLELELFSGAEGAAGAVGGPPAPQRVRSTLGQSRRSPLWGEDDGGDVRTTPGERLRNRLGFVFQPVFDLFWHELNSYGAVSSSVGDVLGRLYTFAGGDQTCLEDEEDEEWQNRDCRRMDGRKSDGRKSDNRRSGASRRLTSRRSTGGLGGVSGRLTAGILGTMPNRFNKPRAQLVLRGLRVRVGMTSGLDESEVETVDRNGMQTVNYAGDFLATAKEISDAAVGGMVLMSGSAFLVYQQLRNQPQPKAGSGAHQNVMVLHLGEHVAQRAADASVYPLASSASPQRSIYCAVSPGLAVRLALLQPLVRHHWEVVPGCLSAPAGMVAPVFCNVAGVETLLAWERLAIDRAERLASGSSAGTQPRKQGAGPTAAFVRAALDLFCELANQAASRHNGYVVAVSSDGGHWVLVFPNPVKAVQWGLEMLDAMLKTEWPEGFLDHELTEEVLKDGVLVKRGLRLRIGIDYGRAMVRLVPRTGRLDYVGRPMNRAARIAAKAKPATVLASGAAWEAASGALEPRVAATGLGCVPLKGVREPMVLWALASKRDMPAESFDGRMYM</sequence>
<feature type="region of interest" description="Disordered" evidence="1">
    <location>
        <begin position="878"/>
        <end position="909"/>
    </location>
</feature>
<protein>
    <recommendedName>
        <fullName evidence="3">Guanylate cyclase domain-containing protein</fullName>
    </recommendedName>
</protein>
<feature type="transmembrane region" description="Helical" evidence="2">
    <location>
        <begin position="714"/>
        <end position="740"/>
    </location>
</feature>
<feature type="region of interest" description="Disordered" evidence="1">
    <location>
        <begin position="922"/>
        <end position="953"/>
    </location>
</feature>
<feature type="domain" description="Guanylate cyclase" evidence="3">
    <location>
        <begin position="1713"/>
        <end position="1750"/>
    </location>
</feature>
<feature type="region of interest" description="Disordered" evidence="1">
    <location>
        <begin position="1149"/>
        <end position="1191"/>
    </location>
</feature>
<dbReference type="GO" id="GO:0009190">
    <property type="term" value="P:cyclic nucleotide biosynthetic process"/>
    <property type="evidence" value="ECO:0007669"/>
    <property type="project" value="InterPro"/>
</dbReference>
<accession>A0A836BZ93</accession>
<dbReference type="OrthoDB" id="545881at2759"/>
<dbReference type="InterPro" id="IPR050697">
    <property type="entry name" value="Adenylyl/Guanylyl_Cyclase_3/4"/>
</dbReference>
<keyword evidence="2" id="KW-1133">Transmembrane helix</keyword>
<dbReference type="InterPro" id="IPR001054">
    <property type="entry name" value="A/G_cyclase"/>
</dbReference>
<reference evidence="4" key="1">
    <citation type="journal article" date="2020" name="bioRxiv">
        <title>Comparative genomics of Chlamydomonas.</title>
        <authorList>
            <person name="Craig R.J."/>
            <person name="Hasan A.R."/>
            <person name="Ness R.W."/>
            <person name="Keightley P.D."/>
        </authorList>
    </citation>
    <scope>NUCLEOTIDE SEQUENCE</scope>
    <source>
        <strain evidence="4">CCAP 11/70</strain>
    </source>
</reference>
<dbReference type="Proteomes" id="UP000612055">
    <property type="component" value="Unassembled WGS sequence"/>
</dbReference>
<gene>
    <name evidence="4" type="ORF">HYH03_007492</name>
</gene>
<organism evidence="4 5">
    <name type="scientific">Edaphochlamys debaryana</name>
    <dbReference type="NCBI Taxonomy" id="47281"/>
    <lineage>
        <taxon>Eukaryota</taxon>
        <taxon>Viridiplantae</taxon>
        <taxon>Chlorophyta</taxon>
        <taxon>core chlorophytes</taxon>
        <taxon>Chlorophyceae</taxon>
        <taxon>CS clade</taxon>
        <taxon>Chlamydomonadales</taxon>
        <taxon>Chlamydomonadales incertae sedis</taxon>
        <taxon>Edaphochlamys</taxon>
    </lineage>
</organism>
<dbReference type="PROSITE" id="PS50125">
    <property type="entry name" value="GUANYLATE_CYCLASE_2"/>
    <property type="match status" value="1"/>
</dbReference>
<dbReference type="Gene3D" id="3.40.190.10">
    <property type="entry name" value="Periplasmic binding protein-like II"/>
    <property type="match status" value="1"/>
</dbReference>